<evidence type="ECO:0000313" key="7">
    <source>
        <dbReference type="Proteomes" id="UP000641646"/>
    </source>
</evidence>
<dbReference type="SUPFAM" id="SSF63892">
    <property type="entry name" value="Pyridoxine 5'-phosphate synthase"/>
    <property type="match status" value="1"/>
</dbReference>
<dbReference type="GO" id="GO:0005829">
    <property type="term" value="C:cytosol"/>
    <property type="evidence" value="ECO:0007669"/>
    <property type="project" value="TreeGrafter"/>
</dbReference>
<reference evidence="6" key="2">
    <citation type="submission" date="2020-08" db="EMBL/GenBank/DDBJ databases">
        <authorList>
            <person name="Chen M."/>
            <person name="Teng W."/>
            <person name="Zhao L."/>
            <person name="Hu C."/>
            <person name="Zhou Y."/>
            <person name="Han B."/>
            <person name="Song L."/>
            <person name="Shu W."/>
        </authorList>
    </citation>
    <scope>NUCLEOTIDE SEQUENCE</scope>
    <source>
        <strain evidence="6">FACHB-1375</strain>
    </source>
</reference>
<organism evidence="6 7">
    <name type="scientific">Aerosakkonema funiforme FACHB-1375</name>
    <dbReference type="NCBI Taxonomy" id="2949571"/>
    <lineage>
        <taxon>Bacteria</taxon>
        <taxon>Bacillati</taxon>
        <taxon>Cyanobacteriota</taxon>
        <taxon>Cyanophyceae</taxon>
        <taxon>Oscillatoriophycideae</taxon>
        <taxon>Aerosakkonematales</taxon>
        <taxon>Aerosakkonemataceae</taxon>
        <taxon>Aerosakkonema</taxon>
    </lineage>
</organism>
<comment type="subunit">
    <text evidence="4">Homooctamer; tetramer of dimers.</text>
</comment>
<dbReference type="EC" id="2.6.99.2" evidence="4 5"/>
<comment type="caution">
    <text evidence="6">The sequence shown here is derived from an EMBL/GenBank/DDBJ whole genome shotgun (WGS) entry which is preliminary data.</text>
</comment>
<dbReference type="FunFam" id="3.20.20.70:FF:000042">
    <property type="entry name" value="Pyridoxine 5'-phosphate synthase"/>
    <property type="match status" value="1"/>
</dbReference>
<feature type="active site" description="Proton acceptor" evidence="4">
    <location>
        <position position="43"/>
    </location>
</feature>
<dbReference type="PANTHER" id="PTHR30456:SF0">
    <property type="entry name" value="PYRIDOXINE 5'-PHOSPHATE SYNTHASE"/>
    <property type="match status" value="1"/>
</dbReference>
<feature type="binding site" evidence="4">
    <location>
        <begin position="213"/>
        <end position="214"/>
    </location>
    <ligand>
        <name>3-amino-2-oxopropyl phosphate</name>
        <dbReference type="ChEBI" id="CHEBI:57279"/>
    </ligand>
</feature>
<dbReference type="InterPro" id="IPR036130">
    <property type="entry name" value="Pyridoxine-5'_phos_synth"/>
</dbReference>
<reference evidence="6" key="1">
    <citation type="journal article" date="2015" name="ISME J.">
        <title>Draft Genome Sequence of Streptomyces incarnatus NRRL8089, which Produces the Nucleoside Antibiotic Sinefungin.</title>
        <authorList>
            <person name="Oshima K."/>
            <person name="Hattori M."/>
            <person name="Shimizu H."/>
            <person name="Fukuda K."/>
            <person name="Nemoto M."/>
            <person name="Inagaki K."/>
            <person name="Tamura T."/>
        </authorList>
    </citation>
    <scope>NUCLEOTIDE SEQUENCE</scope>
    <source>
        <strain evidence="6">FACHB-1375</strain>
    </source>
</reference>
<dbReference type="RefSeq" id="WP_190474657.1">
    <property type="nucleotide sequence ID" value="NZ_JACJPW010000149.1"/>
</dbReference>
<dbReference type="NCBIfam" id="NF003625">
    <property type="entry name" value="PRK05265.1-3"/>
    <property type="match status" value="1"/>
</dbReference>
<keyword evidence="2 4" id="KW-0808">Transferase</keyword>
<dbReference type="NCBIfam" id="NF003627">
    <property type="entry name" value="PRK05265.1-5"/>
    <property type="match status" value="1"/>
</dbReference>
<accession>A0A926VL52</accession>
<evidence type="ECO:0000256" key="3">
    <source>
        <dbReference type="ARBA" id="ARBA00023096"/>
    </source>
</evidence>
<keyword evidence="3 4" id="KW-0664">Pyridoxine biosynthesis</keyword>
<dbReference type="InterPro" id="IPR013785">
    <property type="entry name" value="Aldolase_TIM"/>
</dbReference>
<dbReference type="GO" id="GO:0033856">
    <property type="term" value="F:pyridoxine 5'-phosphate synthase activity"/>
    <property type="evidence" value="ECO:0007669"/>
    <property type="project" value="UniProtKB-UniRule"/>
</dbReference>
<feature type="site" description="Transition state stabilizer" evidence="4">
    <location>
        <position position="151"/>
    </location>
</feature>
<evidence type="ECO:0000256" key="5">
    <source>
        <dbReference type="NCBIfam" id="TIGR00559"/>
    </source>
</evidence>
<evidence type="ECO:0000256" key="1">
    <source>
        <dbReference type="ARBA" id="ARBA00022490"/>
    </source>
</evidence>
<feature type="binding site" evidence="4">
    <location>
        <position position="7"/>
    </location>
    <ligand>
        <name>3-amino-2-oxopropyl phosphate</name>
        <dbReference type="ChEBI" id="CHEBI:57279"/>
    </ligand>
</feature>
<comment type="function">
    <text evidence="4">Catalyzes the complicated ring closure reaction between the two acyclic compounds 1-deoxy-D-xylulose-5-phosphate (DXP) and 3-amino-2-oxopropyl phosphate (1-amino-acetone-3-phosphate or AAP) to form pyridoxine 5'-phosphate (PNP) and inorganic phosphate.</text>
</comment>
<dbReference type="CDD" id="cd00003">
    <property type="entry name" value="PNPsynthase"/>
    <property type="match status" value="1"/>
</dbReference>
<evidence type="ECO:0000313" key="6">
    <source>
        <dbReference type="EMBL" id="MBD2185891.1"/>
    </source>
</evidence>
<dbReference type="EMBL" id="JACJPW010000149">
    <property type="protein sequence ID" value="MBD2185891.1"/>
    <property type="molecule type" value="Genomic_DNA"/>
</dbReference>
<gene>
    <name evidence="4" type="primary">pdxJ</name>
    <name evidence="6" type="ORF">H6G03_33340</name>
</gene>
<dbReference type="Pfam" id="PF03740">
    <property type="entry name" value="PdxJ"/>
    <property type="match status" value="1"/>
</dbReference>
<sequence>MPTLGVNIDHVATIRQARRTVEPDPVAAAVLAELAGADGITVHLREDRRHIQDRDVRILRQTVRTHLNLEMAATDEMVAIALDIKPDYVTLVPERREEVTTEGGLDVAGQISRMTDIVAKLQDAGIPVSLFIDADDAQIEASVKIKAKFIELHTGKYAEAHDEASREKELAVLAKGCENAIASGLRVNAGHGLTYWNVYPVASLKGMEELNIGHTIISRAVLVGLERAVREMKQAIQGNR</sequence>
<proteinExistence type="inferred from homology"/>
<evidence type="ECO:0000256" key="4">
    <source>
        <dbReference type="HAMAP-Rule" id="MF_00279"/>
    </source>
</evidence>
<feature type="binding site" evidence="4">
    <location>
        <begin position="9"/>
        <end position="10"/>
    </location>
    <ligand>
        <name>1-deoxy-D-xylulose 5-phosphate</name>
        <dbReference type="ChEBI" id="CHEBI:57792"/>
    </ligand>
</feature>
<feature type="binding site" evidence="4">
    <location>
        <position position="100"/>
    </location>
    <ligand>
        <name>1-deoxy-D-xylulose 5-phosphate</name>
        <dbReference type="ChEBI" id="CHEBI:57792"/>
    </ligand>
</feature>
<dbReference type="AlphaFoldDB" id="A0A926VL52"/>
<dbReference type="GO" id="GO:0008615">
    <property type="term" value="P:pyridoxine biosynthetic process"/>
    <property type="evidence" value="ECO:0007669"/>
    <property type="project" value="UniProtKB-UniRule"/>
</dbReference>
<comment type="catalytic activity">
    <reaction evidence="4">
        <text>3-amino-2-oxopropyl phosphate + 1-deoxy-D-xylulose 5-phosphate = pyridoxine 5'-phosphate + phosphate + 2 H2O + H(+)</text>
        <dbReference type="Rhea" id="RHEA:15265"/>
        <dbReference type="ChEBI" id="CHEBI:15377"/>
        <dbReference type="ChEBI" id="CHEBI:15378"/>
        <dbReference type="ChEBI" id="CHEBI:43474"/>
        <dbReference type="ChEBI" id="CHEBI:57279"/>
        <dbReference type="ChEBI" id="CHEBI:57792"/>
        <dbReference type="ChEBI" id="CHEBI:58589"/>
        <dbReference type="EC" id="2.6.99.2"/>
    </reaction>
</comment>
<dbReference type="Proteomes" id="UP000641646">
    <property type="component" value="Unassembled WGS sequence"/>
</dbReference>
<dbReference type="HAMAP" id="MF_00279">
    <property type="entry name" value="PdxJ"/>
    <property type="match status" value="1"/>
</dbReference>
<comment type="pathway">
    <text evidence="4">Cofactor biosynthesis; pyridoxine 5'-phosphate biosynthesis; pyridoxine 5'-phosphate from D-erythrose 4-phosphate: step 5/5.</text>
</comment>
<feature type="binding site" evidence="4">
    <location>
        <position position="45"/>
    </location>
    <ligand>
        <name>1-deoxy-D-xylulose 5-phosphate</name>
        <dbReference type="ChEBI" id="CHEBI:57792"/>
    </ligand>
</feature>
<keyword evidence="7" id="KW-1185">Reference proteome</keyword>
<protein>
    <recommendedName>
        <fullName evidence="4 5">Pyridoxine 5'-phosphate synthase</fullName>
        <shortName evidence="4">PNP synthase</shortName>
        <ecNumber evidence="4 5">2.6.99.2</ecNumber>
    </recommendedName>
</protein>
<keyword evidence="1 4" id="KW-0963">Cytoplasm</keyword>
<feature type="active site" description="Proton donor" evidence="4">
    <location>
        <position position="191"/>
    </location>
</feature>
<feature type="active site" description="Proton acceptor" evidence="4">
    <location>
        <position position="70"/>
    </location>
</feature>
<feature type="binding site" evidence="4">
    <location>
        <position position="50"/>
    </location>
    <ligand>
        <name>1-deoxy-D-xylulose 5-phosphate</name>
        <dbReference type="ChEBI" id="CHEBI:57792"/>
    </ligand>
</feature>
<comment type="subcellular location">
    <subcellularLocation>
        <location evidence="4">Cytoplasm</location>
    </subcellularLocation>
</comment>
<name>A0A926VL52_9CYAN</name>
<feature type="binding site" evidence="4">
    <location>
        <position position="18"/>
    </location>
    <ligand>
        <name>3-amino-2-oxopropyl phosphate</name>
        <dbReference type="ChEBI" id="CHEBI:57279"/>
    </ligand>
</feature>
<dbReference type="InterPro" id="IPR004569">
    <property type="entry name" value="PyrdxlP_synth_PdxJ"/>
</dbReference>
<dbReference type="NCBIfam" id="NF003623">
    <property type="entry name" value="PRK05265.1-1"/>
    <property type="match status" value="1"/>
</dbReference>
<dbReference type="NCBIfam" id="TIGR00559">
    <property type="entry name" value="pdxJ"/>
    <property type="match status" value="1"/>
</dbReference>
<dbReference type="Gene3D" id="3.20.20.70">
    <property type="entry name" value="Aldolase class I"/>
    <property type="match status" value="1"/>
</dbReference>
<comment type="similarity">
    <text evidence="4">Belongs to the PNP synthase family.</text>
</comment>
<dbReference type="PANTHER" id="PTHR30456">
    <property type="entry name" value="PYRIDOXINE 5'-PHOSPHATE SYNTHASE"/>
    <property type="match status" value="1"/>
</dbReference>
<evidence type="ECO:0000256" key="2">
    <source>
        <dbReference type="ARBA" id="ARBA00022679"/>
    </source>
</evidence>
<feature type="binding site" evidence="4">
    <location>
        <position position="192"/>
    </location>
    <ligand>
        <name>3-amino-2-oxopropyl phosphate</name>
        <dbReference type="ChEBI" id="CHEBI:57279"/>
    </ligand>
</feature>